<comment type="caution">
    <text evidence="1">The sequence shown here is derived from an EMBL/GenBank/DDBJ whole genome shotgun (WGS) entry which is preliminary data.</text>
</comment>
<dbReference type="Proteomes" id="UP001461498">
    <property type="component" value="Unassembled WGS sequence"/>
</dbReference>
<gene>
    <name evidence="1" type="ORF">O3M35_011039</name>
</gene>
<dbReference type="EMBL" id="JAPXFL010000008">
    <property type="protein sequence ID" value="KAK9502231.1"/>
    <property type="molecule type" value="Genomic_DNA"/>
</dbReference>
<proteinExistence type="predicted"/>
<sequence length="129" mass="14468">MGPKVCIYEDVCIRHANPAMRSEQIDWEQLFKNYGRWPKNNGDYYLLSVFMGDIVGSATLCRQLAKRGRSCYNTRTPPAMPTLYEQSAMSSPVLPALYQLTPPTSSSAVNSYPPYSTAYYATGQYLSTS</sequence>
<evidence type="ECO:0000313" key="1">
    <source>
        <dbReference type="EMBL" id="KAK9502231.1"/>
    </source>
</evidence>
<protein>
    <submittedName>
        <fullName evidence="1">Uncharacterized protein</fullName>
    </submittedName>
</protein>
<dbReference type="AlphaFoldDB" id="A0AAW1CUT3"/>
<reference evidence="1 2" key="1">
    <citation type="submission" date="2022-12" db="EMBL/GenBank/DDBJ databases">
        <title>Chromosome-level genome assembly of true bugs.</title>
        <authorList>
            <person name="Ma L."/>
            <person name="Li H."/>
        </authorList>
    </citation>
    <scope>NUCLEOTIDE SEQUENCE [LARGE SCALE GENOMIC DNA]</scope>
    <source>
        <strain evidence="1">Lab_2022b</strain>
    </source>
</reference>
<organism evidence="1 2">
    <name type="scientific">Rhynocoris fuscipes</name>
    <dbReference type="NCBI Taxonomy" id="488301"/>
    <lineage>
        <taxon>Eukaryota</taxon>
        <taxon>Metazoa</taxon>
        <taxon>Ecdysozoa</taxon>
        <taxon>Arthropoda</taxon>
        <taxon>Hexapoda</taxon>
        <taxon>Insecta</taxon>
        <taxon>Pterygota</taxon>
        <taxon>Neoptera</taxon>
        <taxon>Paraneoptera</taxon>
        <taxon>Hemiptera</taxon>
        <taxon>Heteroptera</taxon>
        <taxon>Panheteroptera</taxon>
        <taxon>Cimicomorpha</taxon>
        <taxon>Reduviidae</taxon>
        <taxon>Harpactorinae</taxon>
        <taxon>Harpactorini</taxon>
        <taxon>Rhynocoris</taxon>
    </lineage>
</organism>
<evidence type="ECO:0000313" key="2">
    <source>
        <dbReference type="Proteomes" id="UP001461498"/>
    </source>
</evidence>
<keyword evidence="2" id="KW-1185">Reference proteome</keyword>
<name>A0AAW1CUT3_9HEMI</name>
<accession>A0AAW1CUT3</accession>